<keyword evidence="4 6" id="KW-0472">Membrane</keyword>
<keyword evidence="6" id="KW-0812">Transmembrane</keyword>
<evidence type="ECO:0000256" key="5">
    <source>
        <dbReference type="ARBA" id="ARBA00023180"/>
    </source>
</evidence>
<dbReference type="PANTHER" id="PTHR45974:SF266">
    <property type="entry name" value="LEUCINE-RICH REPEAT RECEPTOR PROTEIN KINASE HPCA1"/>
    <property type="match status" value="1"/>
</dbReference>
<evidence type="ECO:0000256" key="2">
    <source>
        <dbReference type="ARBA" id="ARBA00022729"/>
    </source>
</evidence>
<keyword evidence="3" id="KW-0677">Repeat</keyword>
<evidence type="ECO:0000313" key="7">
    <source>
        <dbReference type="EMBL" id="KAK1356988.1"/>
    </source>
</evidence>
<reference evidence="7" key="1">
    <citation type="submission" date="2023-02" db="EMBL/GenBank/DDBJ databases">
        <title>Genome of toxic invasive species Heracleum sosnowskyi carries increased number of genes despite the absence of recent whole-genome duplications.</title>
        <authorList>
            <person name="Schelkunov M."/>
            <person name="Shtratnikova V."/>
            <person name="Makarenko M."/>
            <person name="Klepikova A."/>
            <person name="Omelchenko D."/>
            <person name="Novikova G."/>
            <person name="Obukhova E."/>
            <person name="Bogdanov V."/>
            <person name="Penin A."/>
            <person name="Logacheva M."/>
        </authorList>
    </citation>
    <scope>NUCLEOTIDE SEQUENCE</scope>
    <source>
        <strain evidence="7">Hsosn_3</strain>
        <tissue evidence="7">Leaf</tissue>
    </source>
</reference>
<feature type="transmembrane region" description="Helical" evidence="6">
    <location>
        <begin position="89"/>
        <end position="112"/>
    </location>
</feature>
<keyword evidence="8" id="KW-1185">Reference proteome</keyword>
<evidence type="ECO:0000256" key="1">
    <source>
        <dbReference type="ARBA" id="ARBA00004370"/>
    </source>
</evidence>
<evidence type="ECO:0000256" key="3">
    <source>
        <dbReference type="ARBA" id="ARBA00022737"/>
    </source>
</evidence>
<sequence length="216" mass="23469">MTFFKARAIPVDSLFLKNPTKNLDIYLSIRLEVFPSGKDRFNRTGISTLGFVFSNQDYKPNQPLGLTTSLLIIMDYLPQKTSKSSSTGIAIGAAAGGSVVMLLLLLAGFYAFRQKRRAARATQQSNAFASWDANTSSNGGPQLKGARCFSYEDLRKCTNNFSEVNAIGSGGYGKIFCIMLAYTSPELYKGHVSPKLASDSFNSTSSTAHAKTKEKA</sequence>
<keyword evidence="2" id="KW-0732">Signal</keyword>
<evidence type="ECO:0000313" key="8">
    <source>
        <dbReference type="Proteomes" id="UP001237642"/>
    </source>
</evidence>
<evidence type="ECO:0000256" key="4">
    <source>
        <dbReference type="ARBA" id="ARBA00023136"/>
    </source>
</evidence>
<accession>A0AAD8M2G5</accession>
<evidence type="ECO:0000256" key="6">
    <source>
        <dbReference type="SAM" id="Phobius"/>
    </source>
</evidence>
<dbReference type="Gene3D" id="3.30.200.20">
    <property type="entry name" value="Phosphorylase Kinase, domain 1"/>
    <property type="match status" value="1"/>
</dbReference>
<reference evidence="7" key="2">
    <citation type="submission" date="2023-05" db="EMBL/GenBank/DDBJ databases">
        <authorList>
            <person name="Schelkunov M.I."/>
        </authorList>
    </citation>
    <scope>NUCLEOTIDE SEQUENCE</scope>
    <source>
        <strain evidence="7">Hsosn_3</strain>
        <tissue evidence="7">Leaf</tissue>
    </source>
</reference>
<organism evidence="7 8">
    <name type="scientific">Heracleum sosnowskyi</name>
    <dbReference type="NCBI Taxonomy" id="360622"/>
    <lineage>
        <taxon>Eukaryota</taxon>
        <taxon>Viridiplantae</taxon>
        <taxon>Streptophyta</taxon>
        <taxon>Embryophyta</taxon>
        <taxon>Tracheophyta</taxon>
        <taxon>Spermatophyta</taxon>
        <taxon>Magnoliopsida</taxon>
        <taxon>eudicotyledons</taxon>
        <taxon>Gunneridae</taxon>
        <taxon>Pentapetalae</taxon>
        <taxon>asterids</taxon>
        <taxon>campanulids</taxon>
        <taxon>Apiales</taxon>
        <taxon>Apiaceae</taxon>
        <taxon>Apioideae</taxon>
        <taxon>apioid superclade</taxon>
        <taxon>Tordylieae</taxon>
        <taxon>Tordyliinae</taxon>
        <taxon>Heracleum</taxon>
    </lineage>
</organism>
<dbReference type="GO" id="GO:0016020">
    <property type="term" value="C:membrane"/>
    <property type="evidence" value="ECO:0007669"/>
    <property type="project" value="UniProtKB-SubCell"/>
</dbReference>
<dbReference type="PANTHER" id="PTHR45974">
    <property type="entry name" value="RECEPTOR-LIKE PROTEIN 55"/>
    <property type="match status" value="1"/>
</dbReference>
<gene>
    <name evidence="7" type="ORF">POM88_050244</name>
</gene>
<dbReference type="EMBL" id="JAUIZM010000011">
    <property type="protein sequence ID" value="KAK1356988.1"/>
    <property type="molecule type" value="Genomic_DNA"/>
</dbReference>
<protein>
    <submittedName>
        <fullName evidence="7">Uncharacterized protein</fullName>
    </submittedName>
</protein>
<dbReference type="Proteomes" id="UP001237642">
    <property type="component" value="Unassembled WGS sequence"/>
</dbReference>
<proteinExistence type="predicted"/>
<keyword evidence="5" id="KW-0325">Glycoprotein</keyword>
<keyword evidence="6" id="KW-1133">Transmembrane helix</keyword>
<name>A0AAD8M2G5_9APIA</name>
<comment type="subcellular location">
    <subcellularLocation>
        <location evidence="1">Membrane</location>
    </subcellularLocation>
</comment>
<comment type="caution">
    <text evidence="7">The sequence shown here is derived from an EMBL/GenBank/DDBJ whole genome shotgun (WGS) entry which is preliminary data.</text>
</comment>
<dbReference type="AlphaFoldDB" id="A0AAD8M2G5"/>